<proteinExistence type="inferred from homology"/>
<sequence length="509" mass="55558">MANNVKETPKSNGILGQYDPKLFWSTLILCCAITLWGIMAPDNFSKAMSSSQNWISVNFGWFFMLSVSAFIAFLAWVGVSRYGDISLGQDNEKPEFSFGSWIAMLFSCGIGIGFIFWGVAEPLYHYMSPPYLAKGATPGAAPVAMQISLLHWGIHGWACYAIAGLAIAYTTYRLKMPLSIANSLHGILGDNTKGFWGKLVDFLAAFATIAGIATSLGMGLMSIKFGINHVFGADLGTTGLVVVMLFLIVGYTVSAVSGLQRGIKYLSNTNMVLAFFVLLFFLFAGPTKFLLNLMVDSVGQYFSNFVFMSFWTDPMAQASEGKWMGWWTIFYWCWWIAWGPFVGGFVARISKGRTIREFIFGVILVPLVITFVWFNVVGGSALHAEMNGTLEMYKAISADAGSGIFTLLTQYPLGGLISFIVFFNLIIFLITSADSASFFVAMIISGGELEPSTPVKLIFGFLIGSITVVLLITGGLKALQTASIVAALPFAFVMVGMMVSTFLLLKKEK</sequence>
<feature type="transmembrane region" description="Helical" evidence="8">
    <location>
        <begin position="21"/>
        <end position="39"/>
    </location>
</feature>
<evidence type="ECO:0000256" key="5">
    <source>
        <dbReference type="ARBA" id="ARBA00022692"/>
    </source>
</evidence>
<feature type="transmembrane region" description="Helical" evidence="8">
    <location>
        <begin position="271"/>
        <end position="291"/>
    </location>
</feature>
<feature type="transmembrane region" description="Helical" evidence="8">
    <location>
        <begin position="59"/>
        <end position="79"/>
    </location>
</feature>
<dbReference type="OrthoDB" id="9775735at2"/>
<gene>
    <name evidence="9" type="ORF">SAMN02746065_11887</name>
</gene>
<feature type="transmembrane region" description="Helical" evidence="8">
    <location>
        <begin position="324"/>
        <end position="346"/>
    </location>
</feature>
<dbReference type="NCBIfam" id="TIGR00842">
    <property type="entry name" value="bcct"/>
    <property type="match status" value="1"/>
</dbReference>
<comment type="similarity">
    <text evidence="2">Belongs to the BCCT transporter (TC 2.A.15) family.</text>
</comment>
<keyword evidence="7 8" id="KW-0472">Membrane</keyword>
<feature type="transmembrane region" description="Helical" evidence="8">
    <location>
        <begin position="482"/>
        <end position="505"/>
    </location>
</feature>
<keyword evidence="10" id="KW-1185">Reference proteome</keyword>
<keyword evidence="3" id="KW-0813">Transport</keyword>
<dbReference type="GO" id="GO:0005886">
    <property type="term" value="C:plasma membrane"/>
    <property type="evidence" value="ECO:0007669"/>
    <property type="project" value="UniProtKB-SubCell"/>
</dbReference>
<evidence type="ECO:0000256" key="4">
    <source>
        <dbReference type="ARBA" id="ARBA00022475"/>
    </source>
</evidence>
<protein>
    <submittedName>
        <fullName evidence="9">Glycine betaine transporter</fullName>
    </submittedName>
</protein>
<dbReference type="AlphaFoldDB" id="A0A1W2DMF3"/>
<evidence type="ECO:0000313" key="9">
    <source>
        <dbReference type="EMBL" id="SMC98232.1"/>
    </source>
</evidence>
<dbReference type="RefSeq" id="WP_084070611.1">
    <property type="nucleotide sequence ID" value="NZ_FWXY01000018.1"/>
</dbReference>
<feature type="transmembrane region" description="Helical" evidence="8">
    <location>
        <begin position="152"/>
        <end position="172"/>
    </location>
</feature>
<organism evidence="9 10">
    <name type="scientific">Desulfocicer vacuolatum DSM 3385</name>
    <dbReference type="NCBI Taxonomy" id="1121400"/>
    <lineage>
        <taxon>Bacteria</taxon>
        <taxon>Pseudomonadati</taxon>
        <taxon>Thermodesulfobacteriota</taxon>
        <taxon>Desulfobacteria</taxon>
        <taxon>Desulfobacterales</taxon>
        <taxon>Desulfobacteraceae</taxon>
        <taxon>Desulfocicer</taxon>
    </lineage>
</organism>
<evidence type="ECO:0000256" key="7">
    <source>
        <dbReference type="ARBA" id="ARBA00023136"/>
    </source>
</evidence>
<dbReference type="InterPro" id="IPR000060">
    <property type="entry name" value="BCCT_transptr"/>
</dbReference>
<reference evidence="9 10" key="1">
    <citation type="submission" date="2017-04" db="EMBL/GenBank/DDBJ databases">
        <authorList>
            <person name="Afonso C.L."/>
            <person name="Miller P.J."/>
            <person name="Scott M.A."/>
            <person name="Spackman E."/>
            <person name="Goraichik I."/>
            <person name="Dimitrov K.M."/>
            <person name="Suarez D.L."/>
            <person name="Swayne D.E."/>
        </authorList>
    </citation>
    <scope>NUCLEOTIDE SEQUENCE [LARGE SCALE GENOMIC DNA]</scope>
    <source>
        <strain evidence="9 10">DSM 3385</strain>
    </source>
</reference>
<keyword evidence="4" id="KW-1003">Cell membrane</keyword>
<feature type="transmembrane region" description="Helical" evidence="8">
    <location>
        <begin position="235"/>
        <end position="259"/>
    </location>
</feature>
<feature type="transmembrane region" description="Helical" evidence="8">
    <location>
        <begin position="457"/>
        <end position="476"/>
    </location>
</feature>
<evidence type="ECO:0000256" key="8">
    <source>
        <dbReference type="SAM" id="Phobius"/>
    </source>
</evidence>
<dbReference type="Pfam" id="PF02028">
    <property type="entry name" value="BCCT"/>
    <property type="match status" value="1"/>
</dbReference>
<keyword evidence="6 8" id="KW-1133">Transmembrane helix</keyword>
<feature type="transmembrane region" description="Helical" evidence="8">
    <location>
        <begin position="358"/>
        <end position="376"/>
    </location>
</feature>
<dbReference type="EMBL" id="FWXY01000018">
    <property type="protein sequence ID" value="SMC98232.1"/>
    <property type="molecule type" value="Genomic_DNA"/>
</dbReference>
<dbReference type="PANTHER" id="PTHR30047:SF7">
    <property type="entry name" value="HIGH-AFFINITY CHOLINE TRANSPORT PROTEIN"/>
    <property type="match status" value="1"/>
</dbReference>
<comment type="subcellular location">
    <subcellularLocation>
        <location evidence="1">Cell membrane</location>
        <topology evidence="1">Multi-pass membrane protein</topology>
    </subcellularLocation>
</comment>
<feature type="transmembrane region" description="Helical" evidence="8">
    <location>
        <begin position="416"/>
        <end position="445"/>
    </location>
</feature>
<dbReference type="PANTHER" id="PTHR30047">
    <property type="entry name" value="HIGH-AFFINITY CHOLINE TRANSPORT PROTEIN-RELATED"/>
    <property type="match status" value="1"/>
</dbReference>
<feature type="transmembrane region" description="Helical" evidence="8">
    <location>
        <begin position="202"/>
        <end position="223"/>
    </location>
</feature>
<dbReference type="Proteomes" id="UP000192418">
    <property type="component" value="Unassembled WGS sequence"/>
</dbReference>
<evidence type="ECO:0000256" key="2">
    <source>
        <dbReference type="ARBA" id="ARBA00005658"/>
    </source>
</evidence>
<evidence type="ECO:0000256" key="1">
    <source>
        <dbReference type="ARBA" id="ARBA00004651"/>
    </source>
</evidence>
<feature type="transmembrane region" description="Helical" evidence="8">
    <location>
        <begin position="100"/>
        <end position="120"/>
    </location>
</feature>
<evidence type="ECO:0000256" key="6">
    <source>
        <dbReference type="ARBA" id="ARBA00022989"/>
    </source>
</evidence>
<name>A0A1W2DMF3_9BACT</name>
<evidence type="ECO:0000256" key="3">
    <source>
        <dbReference type="ARBA" id="ARBA00022448"/>
    </source>
</evidence>
<evidence type="ECO:0000313" key="10">
    <source>
        <dbReference type="Proteomes" id="UP000192418"/>
    </source>
</evidence>
<keyword evidence="5 8" id="KW-0812">Transmembrane</keyword>
<dbReference type="GO" id="GO:0022857">
    <property type="term" value="F:transmembrane transporter activity"/>
    <property type="evidence" value="ECO:0007669"/>
    <property type="project" value="InterPro"/>
</dbReference>
<accession>A0A1W2DMF3</accession>